<proteinExistence type="predicted"/>
<comment type="caution">
    <text evidence="2">The sequence shown here is derived from an EMBL/GenBank/DDBJ whole genome shotgun (WGS) entry which is preliminary data.</text>
</comment>
<reference evidence="2 3" key="1">
    <citation type="submission" date="2024-12" db="EMBL/GenBank/DDBJ databases">
        <authorList>
            <person name="Hu S."/>
        </authorList>
    </citation>
    <scope>NUCLEOTIDE SEQUENCE [LARGE SCALE GENOMIC DNA]</scope>
    <source>
        <strain evidence="2 3">P-25</strain>
    </source>
</reference>
<dbReference type="EMBL" id="SRMP02000010">
    <property type="protein sequence ID" value="MFN0291166.1"/>
    <property type="molecule type" value="Genomic_DNA"/>
</dbReference>
<evidence type="ECO:0000256" key="1">
    <source>
        <dbReference type="SAM" id="Phobius"/>
    </source>
</evidence>
<feature type="transmembrane region" description="Helical" evidence="1">
    <location>
        <begin position="84"/>
        <end position="102"/>
    </location>
</feature>
<evidence type="ECO:0000313" key="3">
    <source>
        <dbReference type="Proteomes" id="UP001517367"/>
    </source>
</evidence>
<dbReference type="InterPro" id="IPR007263">
    <property type="entry name" value="DCC1-like"/>
</dbReference>
<gene>
    <name evidence="2" type="ORF">E5L68_007165</name>
</gene>
<dbReference type="InterPro" id="IPR052927">
    <property type="entry name" value="DCC_oxidoreductase"/>
</dbReference>
<dbReference type="PANTHER" id="PTHR33639">
    <property type="entry name" value="THIOL-DISULFIDE OXIDOREDUCTASE DCC"/>
    <property type="match status" value="1"/>
</dbReference>
<protein>
    <submittedName>
        <fullName evidence="2">Thiol-disulfide oxidoreductase DCC family protein</fullName>
    </submittedName>
</protein>
<organism evidence="2 3">
    <name type="scientific">Pedobacter helvus</name>
    <dbReference type="NCBI Taxonomy" id="2563444"/>
    <lineage>
        <taxon>Bacteria</taxon>
        <taxon>Pseudomonadati</taxon>
        <taxon>Bacteroidota</taxon>
        <taxon>Sphingobacteriia</taxon>
        <taxon>Sphingobacteriales</taxon>
        <taxon>Sphingobacteriaceae</taxon>
        <taxon>Pedobacter</taxon>
    </lineage>
</organism>
<dbReference type="Pfam" id="PF04134">
    <property type="entry name" value="DCC1-like"/>
    <property type="match status" value="1"/>
</dbReference>
<keyword evidence="3" id="KW-1185">Reference proteome</keyword>
<sequence length="133" mass="15247">MTEKAVIFFDGVCNLCNGAVQFVIAHDRKSYFKFAALQSEFAARTLVNFDLKVSHGDSFVLLENGKVYEQSTAALRVAKKLNGLWPLLYVFIVVPPFIRNAVYKFIARNRYKWFGKQESCWVPTPELKSRFLG</sequence>
<dbReference type="Proteomes" id="UP001517367">
    <property type="component" value="Unassembled WGS sequence"/>
</dbReference>
<name>A0ABW9JG50_9SPHI</name>
<accession>A0ABW9JG50</accession>
<keyword evidence="1" id="KW-0472">Membrane</keyword>
<dbReference type="PANTHER" id="PTHR33639:SF2">
    <property type="entry name" value="DUF393 DOMAIN-CONTAINING PROTEIN"/>
    <property type="match status" value="1"/>
</dbReference>
<evidence type="ECO:0000313" key="2">
    <source>
        <dbReference type="EMBL" id="MFN0291166.1"/>
    </source>
</evidence>
<dbReference type="RefSeq" id="WP_138730377.1">
    <property type="nucleotide sequence ID" value="NZ_SRMP02000010.1"/>
</dbReference>
<keyword evidence="1" id="KW-0812">Transmembrane</keyword>
<keyword evidence="1" id="KW-1133">Transmembrane helix</keyword>